<keyword evidence="14" id="KW-1185">Reference proteome</keyword>
<dbReference type="PANTHER" id="PTHR11690">
    <property type="entry name" value="AMILORIDE-SENSITIVE SODIUM CHANNEL-RELATED"/>
    <property type="match status" value="1"/>
</dbReference>
<keyword evidence="12 13" id="KW-0407">Ion channel</keyword>
<dbReference type="Gene3D" id="2.60.470.10">
    <property type="entry name" value="Acid-sensing ion channels like domains"/>
    <property type="match status" value="1"/>
</dbReference>
<dbReference type="Proteomes" id="UP000887564">
    <property type="component" value="Unplaced"/>
</dbReference>
<dbReference type="WBParaSite" id="PEQ_0000964301-mRNA-1">
    <property type="protein sequence ID" value="PEQ_0000964301-mRNA-1"/>
    <property type="gene ID" value="PEQ_0000964301"/>
</dbReference>
<evidence type="ECO:0000256" key="5">
    <source>
        <dbReference type="ARBA" id="ARBA00022692"/>
    </source>
</evidence>
<dbReference type="PRINTS" id="PR01078">
    <property type="entry name" value="AMINACHANNEL"/>
</dbReference>
<keyword evidence="4 13" id="KW-0894">Sodium channel</keyword>
<dbReference type="PANTHER" id="PTHR11690:SF282">
    <property type="entry name" value="DEGENERIN-LIKE PROTEIN ASIC-1"/>
    <property type="match status" value="1"/>
</dbReference>
<dbReference type="InterPro" id="IPR001873">
    <property type="entry name" value="ENaC"/>
</dbReference>
<name>A0A914RTJ5_PAREQ</name>
<sequence length="312" mass="35532">LAHNASVGGFCHLPSLPPFSRYSFLRSRCRITFKKIHRTHLIVERPTVNAYICVEARVTKKYEEIVANILFFDELDGGHKDSSQRHVLRIRRDSKKLYEKILSRYDGLLAAYSMCTCPTNDTCTSLHGDLNGTICLCFFNKKNGHPFLVAQISHFPYHDAVSLSESEMVGTQPRYSKTPSLNILKTYSRPAEPPRIIKEQEQKEKAFGLKGMSDPIAIKAKASENLIFAVNNLNDTDKSSISYSKQEFITKCSFNGRQCSVETDFSSYIDPSFGNCFTFNFNSTENMTSERAGPSYEITLLKKWPFKVKKER</sequence>
<keyword evidence="11 13" id="KW-0739">Sodium transport</keyword>
<evidence type="ECO:0000313" key="14">
    <source>
        <dbReference type="Proteomes" id="UP000887564"/>
    </source>
</evidence>
<keyword evidence="10" id="KW-0325">Glycoprotein</keyword>
<evidence type="ECO:0000256" key="1">
    <source>
        <dbReference type="ARBA" id="ARBA00004141"/>
    </source>
</evidence>
<keyword evidence="9" id="KW-0472">Membrane</keyword>
<evidence type="ECO:0000256" key="12">
    <source>
        <dbReference type="ARBA" id="ARBA00023303"/>
    </source>
</evidence>
<proteinExistence type="inferred from homology"/>
<comment type="subcellular location">
    <subcellularLocation>
        <location evidence="1">Membrane</location>
        <topology evidence="1">Multi-pass membrane protein</topology>
    </subcellularLocation>
</comment>
<evidence type="ECO:0000256" key="3">
    <source>
        <dbReference type="ARBA" id="ARBA00022448"/>
    </source>
</evidence>
<organism evidence="14 15">
    <name type="scientific">Parascaris equorum</name>
    <name type="common">Equine roundworm</name>
    <dbReference type="NCBI Taxonomy" id="6256"/>
    <lineage>
        <taxon>Eukaryota</taxon>
        <taxon>Metazoa</taxon>
        <taxon>Ecdysozoa</taxon>
        <taxon>Nematoda</taxon>
        <taxon>Chromadorea</taxon>
        <taxon>Rhabditida</taxon>
        <taxon>Spirurina</taxon>
        <taxon>Ascaridomorpha</taxon>
        <taxon>Ascaridoidea</taxon>
        <taxon>Ascarididae</taxon>
        <taxon>Parascaris</taxon>
    </lineage>
</organism>
<dbReference type="AlphaFoldDB" id="A0A914RTJ5"/>
<evidence type="ECO:0000256" key="2">
    <source>
        <dbReference type="ARBA" id="ARBA00007193"/>
    </source>
</evidence>
<evidence type="ECO:0000256" key="4">
    <source>
        <dbReference type="ARBA" id="ARBA00022461"/>
    </source>
</evidence>
<keyword evidence="7" id="KW-0915">Sodium</keyword>
<comment type="similarity">
    <text evidence="2 13">Belongs to the amiloride-sensitive sodium channel (TC 1.A.6) family.</text>
</comment>
<evidence type="ECO:0000256" key="9">
    <source>
        <dbReference type="ARBA" id="ARBA00023136"/>
    </source>
</evidence>
<evidence type="ECO:0000256" key="13">
    <source>
        <dbReference type="RuleBase" id="RU000679"/>
    </source>
</evidence>
<keyword evidence="6" id="KW-1133">Transmembrane helix</keyword>
<keyword evidence="8 13" id="KW-0406">Ion transport</keyword>
<evidence type="ECO:0000256" key="7">
    <source>
        <dbReference type="ARBA" id="ARBA00023053"/>
    </source>
</evidence>
<accession>A0A914RTJ5</accession>
<protein>
    <submittedName>
        <fullName evidence="15">Phlebovirus glycoprotein G2 fusion domain-containing protein</fullName>
    </submittedName>
</protein>
<keyword evidence="5 13" id="KW-0812">Transmembrane</keyword>
<evidence type="ECO:0000256" key="8">
    <source>
        <dbReference type="ARBA" id="ARBA00023065"/>
    </source>
</evidence>
<keyword evidence="3 13" id="KW-0813">Transport</keyword>
<reference evidence="15" key="1">
    <citation type="submission" date="2022-11" db="UniProtKB">
        <authorList>
            <consortium name="WormBaseParasite"/>
        </authorList>
    </citation>
    <scope>IDENTIFICATION</scope>
</reference>
<dbReference type="GO" id="GO:0015280">
    <property type="term" value="F:ligand-gated sodium channel activity"/>
    <property type="evidence" value="ECO:0007669"/>
    <property type="project" value="TreeGrafter"/>
</dbReference>
<dbReference type="GO" id="GO:0005886">
    <property type="term" value="C:plasma membrane"/>
    <property type="evidence" value="ECO:0007669"/>
    <property type="project" value="TreeGrafter"/>
</dbReference>
<evidence type="ECO:0000256" key="11">
    <source>
        <dbReference type="ARBA" id="ARBA00023201"/>
    </source>
</evidence>
<evidence type="ECO:0000313" key="15">
    <source>
        <dbReference type="WBParaSite" id="PEQ_0000964301-mRNA-1"/>
    </source>
</evidence>
<evidence type="ECO:0000256" key="10">
    <source>
        <dbReference type="ARBA" id="ARBA00023180"/>
    </source>
</evidence>
<evidence type="ECO:0000256" key="6">
    <source>
        <dbReference type="ARBA" id="ARBA00022989"/>
    </source>
</evidence>
<dbReference type="Pfam" id="PF00858">
    <property type="entry name" value="ASC"/>
    <property type="match status" value="1"/>
</dbReference>